<accession>A0A318REV9</accession>
<dbReference type="PANTHER" id="PTHR45875">
    <property type="entry name" value="METHYLTRANSFERASE N6AMT1"/>
    <property type="match status" value="1"/>
</dbReference>
<dbReference type="AlphaFoldDB" id="A0A318REV9"/>
<dbReference type="InterPro" id="IPR029063">
    <property type="entry name" value="SAM-dependent_MTases_sf"/>
</dbReference>
<evidence type="ECO:0000256" key="2">
    <source>
        <dbReference type="ARBA" id="ARBA00022603"/>
    </source>
</evidence>
<keyword evidence="4" id="KW-0949">S-adenosyl-L-methionine</keyword>
<dbReference type="OrthoDB" id="8746524at2"/>
<dbReference type="InterPro" id="IPR002052">
    <property type="entry name" value="DNA_methylase_N6_adenine_CS"/>
</dbReference>
<sequence length="248" mass="26214">MAAAQSVPTVLESQTSDPVDDVLDVYQSIRVPAGVYAPQEDSLLLLTALAERDLVTGRRVLDLCTGSGVLAVGAAVLGAARVSAYDISPRAVLATRANATAAGVIVEAHKGSLDEAVEAGPYDVVVSNPPYVPADTLSDSTVGLTRTWHGGRDGRSLLDPLCVMAPDLLAPGGTMLLVQSEFSDVDRSLIGLRAGGLRAEVVAREKIPFGPVLMENARWLEILGRLEPGRREEELVVIRADKDLGVRR</sequence>
<dbReference type="SUPFAM" id="SSF53335">
    <property type="entry name" value="S-adenosyl-L-methionine-dependent methyltransferases"/>
    <property type="match status" value="1"/>
</dbReference>
<dbReference type="PROSITE" id="PS00092">
    <property type="entry name" value="N6_MTASE"/>
    <property type="match status" value="1"/>
</dbReference>
<keyword evidence="3 5" id="KW-0808">Transferase</keyword>
<proteinExistence type="inferred from homology"/>
<dbReference type="Gene3D" id="3.40.50.150">
    <property type="entry name" value="Vaccinia Virus protein VP39"/>
    <property type="match status" value="1"/>
</dbReference>
<dbReference type="Proteomes" id="UP000247591">
    <property type="component" value="Unassembled WGS sequence"/>
</dbReference>
<dbReference type="GO" id="GO:0035657">
    <property type="term" value="C:eRF1 methyltransferase complex"/>
    <property type="evidence" value="ECO:0007669"/>
    <property type="project" value="TreeGrafter"/>
</dbReference>
<dbReference type="GO" id="GO:0003676">
    <property type="term" value="F:nucleic acid binding"/>
    <property type="evidence" value="ECO:0007669"/>
    <property type="project" value="InterPro"/>
</dbReference>
<dbReference type="InterPro" id="IPR052190">
    <property type="entry name" value="Euk-Arch_PrmC-MTase"/>
</dbReference>
<dbReference type="GO" id="GO:0032259">
    <property type="term" value="P:methylation"/>
    <property type="evidence" value="ECO:0007669"/>
    <property type="project" value="UniProtKB-KW"/>
</dbReference>
<evidence type="ECO:0000256" key="1">
    <source>
        <dbReference type="ARBA" id="ARBA00006149"/>
    </source>
</evidence>
<dbReference type="PANTHER" id="PTHR45875:SF1">
    <property type="entry name" value="METHYLTRANSFERASE N6AMT1"/>
    <property type="match status" value="1"/>
</dbReference>
<evidence type="ECO:0000313" key="6">
    <source>
        <dbReference type="Proteomes" id="UP000247591"/>
    </source>
</evidence>
<organism evidence="5 6">
    <name type="scientific">Williamsia limnetica</name>
    <dbReference type="NCBI Taxonomy" id="882452"/>
    <lineage>
        <taxon>Bacteria</taxon>
        <taxon>Bacillati</taxon>
        <taxon>Actinomycetota</taxon>
        <taxon>Actinomycetes</taxon>
        <taxon>Mycobacteriales</taxon>
        <taxon>Nocardiaceae</taxon>
        <taxon>Williamsia</taxon>
    </lineage>
</organism>
<evidence type="ECO:0000313" key="5">
    <source>
        <dbReference type="EMBL" id="PYE14938.1"/>
    </source>
</evidence>
<evidence type="ECO:0000256" key="3">
    <source>
        <dbReference type="ARBA" id="ARBA00022679"/>
    </source>
</evidence>
<keyword evidence="6" id="KW-1185">Reference proteome</keyword>
<protein>
    <submittedName>
        <fullName evidence="5">Release factor glutamine methyltransferase</fullName>
    </submittedName>
</protein>
<dbReference type="NCBIfam" id="TIGR00537">
    <property type="entry name" value="hemK_rel_arch"/>
    <property type="match status" value="1"/>
</dbReference>
<dbReference type="RefSeq" id="WP_110470965.1">
    <property type="nucleotide sequence ID" value="NZ_QJSP01000011.1"/>
</dbReference>
<dbReference type="InterPro" id="IPR004557">
    <property type="entry name" value="PrmC-related"/>
</dbReference>
<dbReference type="GO" id="GO:0008276">
    <property type="term" value="F:protein methyltransferase activity"/>
    <property type="evidence" value="ECO:0007669"/>
    <property type="project" value="TreeGrafter"/>
</dbReference>
<reference evidence="5 6" key="1">
    <citation type="submission" date="2018-06" db="EMBL/GenBank/DDBJ databases">
        <title>Genomic Encyclopedia of Type Strains, Phase IV (KMG-IV): sequencing the most valuable type-strain genomes for metagenomic binning, comparative biology and taxonomic classification.</title>
        <authorList>
            <person name="Goeker M."/>
        </authorList>
    </citation>
    <scope>NUCLEOTIDE SEQUENCE [LARGE SCALE GENOMIC DNA]</scope>
    <source>
        <strain evidence="5 6">DSM 45521</strain>
    </source>
</reference>
<evidence type="ECO:0000256" key="4">
    <source>
        <dbReference type="ARBA" id="ARBA00022691"/>
    </source>
</evidence>
<keyword evidence="2 5" id="KW-0489">Methyltransferase</keyword>
<comment type="caution">
    <text evidence="5">The sequence shown here is derived from an EMBL/GenBank/DDBJ whole genome shotgun (WGS) entry which is preliminary data.</text>
</comment>
<dbReference type="GO" id="GO:0008757">
    <property type="term" value="F:S-adenosylmethionine-dependent methyltransferase activity"/>
    <property type="evidence" value="ECO:0007669"/>
    <property type="project" value="TreeGrafter"/>
</dbReference>
<dbReference type="CDD" id="cd02440">
    <property type="entry name" value="AdoMet_MTases"/>
    <property type="match status" value="1"/>
</dbReference>
<gene>
    <name evidence="5" type="ORF">DFR67_11112</name>
</gene>
<dbReference type="EMBL" id="QJSP01000011">
    <property type="protein sequence ID" value="PYE14938.1"/>
    <property type="molecule type" value="Genomic_DNA"/>
</dbReference>
<dbReference type="Pfam" id="PF06325">
    <property type="entry name" value="PrmA"/>
    <property type="match status" value="1"/>
</dbReference>
<comment type="similarity">
    <text evidence="1">Belongs to the eukaryotic/archaeal PrmC-related family.</text>
</comment>
<name>A0A318REV9_WILLI</name>